<organism evidence="2 3">
    <name type="scientific">Clunio marinus</name>
    <dbReference type="NCBI Taxonomy" id="568069"/>
    <lineage>
        <taxon>Eukaryota</taxon>
        <taxon>Metazoa</taxon>
        <taxon>Ecdysozoa</taxon>
        <taxon>Arthropoda</taxon>
        <taxon>Hexapoda</taxon>
        <taxon>Insecta</taxon>
        <taxon>Pterygota</taxon>
        <taxon>Neoptera</taxon>
        <taxon>Endopterygota</taxon>
        <taxon>Diptera</taxon>
        <taxon>Nematocera</taxon>
        <taxon>Chironomoidea</taxon>
        <taxon>Chironomidae</taxon>
        <taxon>Clunio</taxon>
    </lineage>
</organism>
<feature type="transmembrane region" description="Helical" evidence="1">
    <location>
        <begin position="68"/>
        <end position="87"/>
    </location>
</feature>
<gene>
    <name evidence="2" type="ORF">CLUMA_CG017041</name>
</gene>
<dbReference type="EMBL" id="CVRI01000060">
    <property type="protein sequence ID" value="CRL03920.1"/>
    <property type="molecule type" value="Genomic_DNA"/>
</dbReference>
<keyword evidence="1" id="KW-0472">Membrane</keyword>
<accession>A0A1J1IUY4</accession>
<sequence length="94" mass="10760">MRVLGGKHVISKKPQISAGTFQKMFNLLQISFNVTALISLPIFFTAAALQFRIFLYFAPKSPLLHFQFLPHFCCVVELTRAVAFVMIRNSRQQK</sequence>
<protein>
    <submittedName>
        <fullName evidence="2">CLUMA_CG017041, isoform A</fullName>
    </submittedName>
</protein>
<dbReference type="Proteomes" id="UP000183832">
    <property type="component" value="Unassembled WGS sequence"/>
</dbReference>
<feature type="transmembrane region" description="Helical" evidence="1">
    <location>
        <begin position="32"/>
        <end position="56"/>
    </location>
</feature>
<keyword evidence="1" id="KW-1133">Transmembrane helix</keyword>
<name>A0A1J1IUY4_9DIPT</name>
<reference evidence="2" key="1">
    <citation type="submission" date="2015-04" db="EMBL/GenBank/DDBJ databases">
        <authorList>
            <person name="Syromyatnikov M.Y."/>
            <person name="Popov V.N."/>
        </authorList>
    </citation>
    <scope>NUCLEOTIDE SEQUENCE [LARGE SCALE GENOMIC DNA]</scope>
</reference>
<evidence type="ECO:0000256" key="1">
    <source>
        <dbReference type="SAM" id="Phobius"/>
    </source>
</evidence>
<proteinExistence type="predicted"/>
<evidence type="ECO:0000313" key="3">
    <source>
        <dbReference type="Proteomes" id="UP000183832"/>
    </source>
</evidence>
<dbReference type="AlphaFoldDB" id="A0A1J1IUY4"/>
<keyword evidence="1" id="KW-0812">Transmembrane</keyword>
<keyword evidence="3" id="KW-1185">Reference proteome</keyword>
<evidence type="ECO:0000313" key="2">
    <source>
        <dbReference type="EMBL" id="CRL03920.1"/>
    </source>
</evidence>